<reference evidence="1" key="1">
    <citation type="journal article" date="2014" name="Front. Microbiol.">
        <title>High frequency of phylogenetically diverse reductive dehalogenase-homologous genes in deep subseafloor sedimentary metagenomes.</title>
        <authorList>
            <person name="Kawai M."/>
            <person name="Futagami T."/>
            <person name="Toyoda A."/>
            <person name="Takaki Y."/>
            <person name="Nishi S."/>
            <person name="Hori S."/>
            <person name="Arai W."/>
            <person name="Tsubouchi T."/>
            <person name="Morono Y."/>
            <person name="Uchiyama I."/>
            <person name="Ito T."/>
            <person name="Fujiyama A."/>
            <person name="Inagaki F."/>
            <person name="Takami H."/>
        </authorList>
    </citation>
    <scope>NUCLEOTIDE SEQUENCE</scope>
    <source>
        <strain evidence="1">Expedition CK06-06</strain>
    </source>
</reference>
<gene>
    <name evidence="1" type="ORF">S03H2_24427</name>
</gene>
<dbReference type="EMBL" id="BARU01013568">
    <property type="protein sequence ID" value="GAH38340.1"/>
    <property type="molecule type" value="Genomic_DNA"/>
</dbReference>
<protein>
    <submittedName>
        <fullName evidence="1">Uncharacterized protein</fullName>
    </submittedName>
</protein>
<dbReference type="AlphaFoldDB" id="X1G0K5"/>
<accession>X1G0K5</accession>
<proteinExistence type="predicted"/>
<comment type="caution">
    <text evidence="1">The sequence shown here is derived from an EMBL/GenBank/DDBJ whole genome shotgun (WGS) entry which is preliminary data.</text>
</comment>
<organism evidence="1">
    <name type="scientific">marine sediment metagenome</name>
    <dbReference type="NCBI Taxonomy" id="412755"/>
    <lineage>
        <taxon>unclassified sequences</taxon>
        <taxon>metagenomes</taxon>
        <taxon>ecological metagenomes</taxon>
    </lineage>
</organism>
<feature type="non-terminal residue" evidence="1">
    <location>
        <position position="55"/>
    </location>
</feature>
<evidence type="ECO:0000313" key="1">
    <source>
        <dbReference type="EMBL" id="GAH38340.1"/>
    </source>
</evidence>
<sequence>MAQRDDLFQKFGPILFEASIVSILELVNESRRARGWPDITLRDFYDKINNHITEL</sequence>
<name>X1G0K5_9ZZZZ</name>